<evidence type="ECO:0000313" key="7">
    <source>
        <dbReference type="Proteomes" id="UP000678499"/>
    </source>
</evidence>
<accession>A0A7R9BP55</accession>
<dbReference type="Pfam" id="PF02847">
    <property type="entry name" value="MA3"/>
    <property type="match status" value="1"/>
</dbReference>
<dbReference type="EMBL" id="OA883445">
    <property type="protein sequence ID" value="CAD7278925.1"/>
    <property type="molecule type" value="Genomic_DNA"/>
</dbReference>
<feature type="compositionally biased region" description="Basic and acidic residues" evidence="4">
    <location>
        <begin position="192"/>
        <end position="209"/>
    </location>
</feature>
<dbReference type="FunFam" id="1.25.40.180:FF:000032">
    <property type="entry name" value="Nucleolar MIF4G domain-containing protein 1"/>
    <property type="match status" value="1"/>
</dbReference>
<dbReference type="SMART" id="SM00544">
    <property type="entry name" value="MA3"/>
    <property type="match status" value="1"/>
</dbReference>
<sequence>MKSREVQTRGKGFAPKPLTRKDRRKQERKDKKAMKHAFLLKLVGKMPQKDEKVVENPSKPPSSKAKQKKTVTFSDNTESVKRTKAEKTAKEYEAVRRKNLRRDNKEEDKEIKRLEKKLKLNKRKKKSLPQSFLSDGLDYLLDMCDPEKAANISSSAAYGDSGSEFEEDFRESTKNHLSDETLPDSALKKKSRFVERQKKEEFENVEKTDSMVLSSDSEASDLESDEEPEKSSTVKNRQAGGSTSSCAESDDEAPIRKKSESDFVMDYNTPHGSESDESDDESENCDEAEAVDANDSENENSGQWEDIYGRSRDKEGNVVNADTTAKYVPPGKRSDVGDDSKSASFLRLKRQLNGLLNRLSEANMVSIERECAALFASHSRNDMCRALNTSMMDSLVTKVLTPEKLLMEPAMLVALLHVHIGCEVGANFVEMLVKWFDELHSSDEALIAEDRRLDNIIFLLCHLQNFKVLDSTLMYDVLKSLCRKLSEKDVELILIILRTIGFSLRKQDANAMKEFIVEVKAKATEQAESYQGARIKFMLEALLAVKNNNALKMPNYDPEPVATMQKTLRMLIQGKTFDELKISLRDLLDAEKRGKWWVVGSAWTGKLPGEDPSGKPAKSQQTSKPAPIANASKEILELARKQRMNTEVRKNVFCIIMTSDDFMDAFEKLIKLGLNKHQDRELVVVSIDCCLQEKVFNPFYAHLVNRLCEYDRRFQLATQFSFWDRVKALKELEAWQLRNLARLFAFLFLKRGLPISVLKAIQFSDLDKKTLRLVRQILMSVLLTDTFDQDAVVDVFLRISQSTKLNELRESLKLFMHHFLLKNKSKLSPEQADLLEERVALADKALASGQKKFSL</sequence>
<dbReference type="Proteomes" id="UP000678499">
    <property type="component" value="Unassembled WGS sequence"/>
</dbReference>
<evidence type="ECO:0000313" key="6">
    <source>
        <dbReference type="EMBL" id="CAD7278925.1"/>
    </source>
</evidence>
<dbReference type="GO" id="GO:0005730">
    <property type="term" value="C:nucleolus"/>
    <property type="evidence" value="ECO:0007669"/>
    <property type="project" value="UniProtKB-SubCell"/>
</dbReference>
<comment type="similarity">
    <text evidence="2">Belongs to the CWC22 family.</text>
</comment>
<dbReference type="InterPro" id="IPR003890">
    <property type="entry name" value="MIF4G-like_typ-3"/>
</dbReference>
<comment type="subcellular location">
    <subcellularLocation>
        <location evidence="1">Nucleus</location>
        <location evidence="1">Nucleolus</location>
    </subcellularLocation>
</comment>
<organism evidence="6">
    <name type="scientific">Notodromas monacha</name>
    <dbReference type="NCBI Taxonomy" id="399045"/>
    <lineage>
        <taxon>Eukaryota</taxon>
        <taxon>Metazoa</taxon>
        <taxon>Ecdysozoa</taxon>
        <taxon>Arthropoda</taxon>
        <taxon>Crustacea</taxon>
        <taxon>Oligostraca</taxon>
        <taxon>Ostracoda</taxon>
        <taxon>Podocopa</taxon>
        <taxon>Podocopida</taxon>
        <taxon>Cypridocopina</taxon>
        <taxon>Cypridoidea</taxon>
        <taxon>Cyprididae</taxon>
        <taxon>Notodromas</taxon>
    </lineage>
</organism>
<dbReference type="OrthoDB" id="10260961at2759"/>
<dbReference type="Pfam" id="PF02854">
    <property type="entry name" value="MIF4G"/>
    <property type="match status" value="1"/>
</dbReference>
<evidence type="ECO:0000256" key="2">
    <source>
        <dbReference type="ARBA" id="ARBA00006856"/>
    </source>
</evidence>
<feature type="domain" description="MI" evidence="5">
    <location>
        <begin position="647"/>
        <end position="763"/>
    </location>
</feature>
<reference evidence="6" key="1">
    <citation type="submission" date="2020-11" db="EMBL/GenBank/DDBJ databases">
        <authorList>
            <person name="Tran Van P."/>
        </authorList>
    </citation>
    <scope>NUCLEOTIDE SEQUENCE</scope>
</reference>
<dbReference type="InterPro" id="IPR016024">
    <property type="entry name" value="ARM-type_fold"/>
</dbReference>
<protein>
    <recommendedName>
        <fullName evidence="5">MI domain-containing protein</fullName>
    </recommendedName>
</protein>
<dbReference type="GO" id="GO:0042274">
    <property type="term" value="P:ribosomal small subunit biogenesis"/>
    <property type="evidence" value="ECO:0007669"/>
    <property type="project" value="TreeGrafter"/>
</dbReference>
<evidence type="ECO:0000256" key="3">
    <source>
        <dbReference type="ARBA" id="ARBA00023242"/>
    </source>
</evidence>
<feature type="region of interest" description="Disordered" evidence="4">
    <location>
        <begin position="153"/>
        <end position="340"/>
    </location>
</feature>
<proteinExistence type="inferred from homology"/>
<dbReference type="SMART" id="SM00543">
    <property type="entry name" value="MIF4G"/>
    <property type="match status" value="1"/>
</dbReference>
<dbReference type="PANTHER" id="PTHR18034:SF4">
    <property type="entry name" value="NUCLEOLAR MIF4G DOMAIN-CONTAINING PROTEIN 1"/>
    <property type="match status" value="1"/>
</dbReference>
<feature type="compositionally biased region" description="Polar residues" evidence="4">
    <location>
        <begin position="231"/>
        <end position="247"/>
    </location>
</feature>
<dbReference type="GO" id="GO:0003723">
    <property type="term" value="F:RNA binding"/>
    <property type="evidence" value="ECO:0007669"/>
    <property type="project" value="InterPro"/>
</dbReference>
<feature type="compositionally biased region" description="Basic and acidic residues" evidence="4">
    <location>
        <begin position="78"/>
        <end position="110"/>
    </location>
</feature>
<dbReference type="AlphaFoldDB" id="A0A7R9BP55"/>
<keyword evidence="3" id="KW-0539">Nucleus</keyword>
<feature type="region of interest" description="Disordered" evidence="4">
    <location>
        <begin position="1"/>
        <end position="110"/>
    </location>
</feature>
<name>A0A7R9BP55_9CRUS</name>
<feature type="compositionally biased region" description="Acidic residues" evidence="4">
    <location>
        <begin position="275"/>
        <end position="298"/>
    </location>
</feature>
<dbReference type="PROSITE" id="PS51366">
    <property type="entry name" value="MI"/>
    <property type="match status" value="1"/>
</dbReference>
<keyword evidence="7" id="KW-1185">Reference proteome</keyword>
<dbReference type="PANTHER" id="PTHR18034">
    <property type="entry name" value="CELL CYCLE CONTROL PROTEIN CWF22-RELATED"/>
    <property type="match status" value="1"/>
</dbReference>
<dbReference type="Gene3D" id="1.25.40.180">
    <property type="match status" value="1"/>
</dbReference>
<dbReference type="InterPro" id="IPR050781">
    <property type="entry name" value="CWC22_splicing_factor"/>
</dbReference>
<feature type="compositionally biased region" description="Basic and acidic residues" evidence="4">
    <location>
        <begin position="170"/>
        <end position="179"/>
    </location>
</feature>
<evidence type="ECO:0000256" key="4">
    <source>
        <dbReference type="SAM" id="MobiDB-lite"/>
    </source>
</evidence>
<gene>
    <name evidence="6" type="ORF">NMOB1V02_LOCUS6616</name>
</gene>
<evidence type="ECO:0000256" key="1">
    <source>
        <dbReference type="ARBA" id="ARBA00004604"/>
    </source>
</evidence>
<evidence type="ECO:0000259" key="5">
    <source>
        <dbReference type="PROSITE" id="PS51366"/>
    </source>
</evidence>
<feature type="compositionally biased region" description="Basic and acidic residues" evidence="4">
    <location>
        <begin position="307"/>
        <end position="316"/>
    </location>
</feature>
<feature type="compositionally biased region" description="Acidic residues" evidence="4">
    <location>
        <begin position="218"/>
        <end position="228"/>
    </location>
</feature>
<dbReference type="SUPFAM" id="SSF48371">
    <property type="entry name" value="ARM repeat"/>
    <property type="match status" value="1"/>
</dbReference>
<dbReference type="InterPro" id="IPR003891">
    <property type="entry name" value="Initiation_fac_eIF4g_MI"/>
</dbReference>
<dbReference type="EMBL" id="CAJPEX010001408">
    <property type="protein sequence ID" value="CAG0919077.1"/>
    <property type="molecule type" value="Genomic_DNA"/>
</dbReference>
<feature type="region of interest" description="Disordered" evidence="4">
    <location>
        <begin position="607"/>
        <end position="626"/>
    </location>
</feature>